<dbReference type="AlphaFoldDB" id="A0A1X6P369"/>
<evidence type="ECO:0000313" key="3">
    <source>
        <dbReference type="Proteomes" id="UP000218209"/>
    </source>
</evidence>
<evidence type="ECO:0000256" key="1">
    <source>
        <dbReference type="SAM" id="SignalP"/>
    </source>
</evidence>
<reference evidence="2 3" key="1">
    <citation type="submission" date="2017-03" db="EMBL/GenBank/DDBJ databases">
        <title>WGS assembly of Porphyra umbilicalis.</title>
        <authorList>
            <person name="Brawley S.H."/>
            <person name="Blouin N.A."/>
            <person name="Ficko-Blean E."/>
            <person name="Wheeler G.L."/>
            <person name="Lohr M."/>
            <person name="Goodson H.V."/>
            <person name="Jenkins J.W."/>
            <person name="Blaby-Haas C.E."/>
            <person name="Helliwell K.E."/>
            <person name="Chan C."/>
            <person name="Marriage T."/>
            <person name="Bhattacharya D."/>
            <person name="Klein A.S."/>
            <person name="Badis Y."/>
            <person name="Brodie J."/>
            <person name="Cao Y."/>
            <person name="Collen J."/>
            <person name="Dittami S.M."/>
            <person name="Gachon C.M."/>
            <person name="Green B.R."/>
            <person name="Karpowicz S."/>
            <person name="Kim J.W."/>
            <person name="Kudahl U."/>
            <person name="Lin S."/>
            <person name="Michel G."/>
            <person name="Mittag M."/>
            <person name="Olson B.J."/>
            <person name="Pangilinan J."/>
            <person name="Peng Y."/>
            <person name="Qiu H."/>
            <person name="Shu S."/>
            <person name="Singer J.T."/>
            <person name="Smith A.G."/>
            <person name="Sprecher B.N."/>
            <person name="Wagner V."/>
            <person name="Wang W."/>
            <person name="Wang Z.-Y."/>
            <person name="Yan J."/>
            <person name="Yarish C."/>
            <person name="Zoeuner-Riek S."/>
            <person name="Zhuang Y."/>
            <person name="Zou Y."/>
            <person name="Lindquist E.A."/>
            <person name="Grimwood J."/>
            <person name="Barry K."/>
            <person name="Rokhsar D.S."/>
            <person name="Schmutz J."/>
            <person name="Stiller J.W."/>
            <person name="Grossman A.R."/>
            <person name="Prochnik S.E."/>
        </authorList>
    </citation>
    <scope>NUCLEOTIDE SEQUENCE [LARGE SCALE GENOMIC DNA]</scope>
    <source>
        <strain evidence="2">4086291</strain>
    </source>
</reference>
<dbReference type="EMBL" id="KV918914">
    <property type="protein sequence ID" value="OSX75200.1"/>
    <property type="molecule type" value="Genomic_DNA"/>
</dbReference>
<protein>
    <submittedName>
        <fullName evidence="2">Uncharacterized protein</fullName>
    </submittedName>
</protein>
<evidence type="ECO:0000313" key="2">
    <source>
        <dbReference type="EMBL" id="OSX75200.1"/>
    </source>
</evidence>
<accession>A0A1X6P369</accession>
<name>A0A1X6P369_PORUM</name>
<sequence length="136" mass="14211">MKTGCAALVVALTAAILLVGLASPAVAASGSVDGAKCRMKRNGVVVYTCPDSPGADAGRCHDPKFFLKPRCKLDCGNNNSKDHMEVLPKKSRETCTIECFGPTTTADSTCDVATCTWMPTEPTPAPISECSETANN</sequence>
<organism evidence="2 3">
    <name type="scientific">Porphyra umbilicalis</name>
    <name type="common">Purple laver</name>
    <name type="synonym">Red alga</name>
    <dbReference type="NCBI Taxonomy" id="2786"/>
    <lineage>
        <taxon>Eukaryota</taxon>
        <taxon>Rhodophyta</taxon>
        <taxon>Bangiophyceae</taxon>
        <taxon>Bangiales</taxon>
        <taxon>Bangiaceae</taxon>
        <taxon>Porphyra</taxon>
    </lineage>
</organism>
<gene>
    <name evidence="2" type="ORF">BU14_0248s0006</name>
</gene>
<proteinExistence type="predicted"/>
<feature type="chain" id="PRO_5012055579" evidence="1">
    <location>
        <begin position="28"/>
        <end position="136"/>
    </location>
</feature>
<dbReference type="Proteomes" id="UP000218209">
    <property type="component" value="Unassembled WGS sequence"/>
</dbReference>
<keyword evidence="1" id="KW-0732">Signal</keyword>
<keyword evidence="3" id="KW-1185">Reference proteome</keyword>
<feature type="signal peptide" evidence="1">
    <location>
        <begin position="1"/>
        <end position="27"/>
    </location>
</feature>